<dbReference type="GO" id="GO:0008168">
    <property type="term" value="F:methyltransferase activity"/>
    <property type="evidence" value="ECO:0007669"/>
    <property type="project" value="UniProtKB-KW"/>
</dbReference>
<name>A0A6A4Q1M0_LUPAL</name>
<feature type="transmembrane region" description="Helical" evidence="1">
    <location>
        <begin position="24"/>
        <end position="45"/>
    </location>
</feature>
<dbReference type="Proteomes" id="UP000447434">
    <property type="component" value="Chromosome 9"/>
</dbReference>
<protein>
    <submittedName>
        <fullName evidence="2">Putative caffeoyl-CoA O-methyltransferase</fullName>
    </submittedName>
</protein>
<comment type="caution">
    <text evidence="2">The sequence shown here is derived from an EMBL/GenBank/DDBJ whole genome shotgun (WGS) entry which is preliminary data.</text>
</comment>
<keyword evidence="2" id="KW-0489">Methyltransferase</keyword>
<proteinExistence type="predicted"/>
<evidence type="ECO:0000313" key="2">
    <source>
        <dbReference type="EMBL" id="KAE9607602.1"/>
    </source>
</evidence>
<organism evidence="2 3">
    <name type="scientific">Lupinus albus</name>
    <name type="common">White lupine</name>
    <name type="synonym">Lupinus termis</name>
    <dbReference type="NCBI Taxonomy" id="3870"/>
    <lineage>
        <taxon>Eukaryota</taxon>
        <taxon>Viridiplantae</taxon>
        <taxon>Streptophyta</taxon>
        <taxon>Embryophyta</taxon>
        <taxon>Tracheophyta</taxon>
        <taxon>Spermatophyta</taxon>
        <taxon>Magnoliopsida</taxon>
        <taxon>eudicotyledons</taxon>
        <taxon>Gunneridae</taxon>
        <taxon>Pentapetalae</taxon>
        <taxon>rosids</taxon>
        <taxon>fabids</taxon>
        <taxon>Fabales</taxon>
        <taxon>Fabaceae</taxon>
        <taxon>Papilionoideae</taxon>
        <taxon>50 kb inversion clade</taxon>
        <taxon>genistoids sensu lato</taxon>
        <taxon>core genistoids</taxon>
        <taxon>Genisteae</taxon>
        <taxon>Lupinus</taxon>
    </lineage>
</organism>
<dbReference type="EMBL" id="WOCE01000009">
    <property type="protein sequence ID" value="KAE9607602.1"/>
    <property type="molecule type" value="Genomic_DNA"/>
</dbReference>
<reference evidence="3" key="1">
    <citation type="journal article" date="2020" name="Nat. Commun.">
        <title>Genome sequence of the cluster root forming white lupin.</title>
        <authorList>
            <person name="Hufnagel B."/>
            <person name="Marques A."/>
            <person name="Soriano A."/>
            <person name="Marques L."/>
            <person name="Divol F."/>
            <person name="Doumas P."/>
            <person name="Sallet E."/>
            <person name="Mancinotti D."/>
            <person name="Carrere S."/>
            <person name="Marande W."/>
            <person name="Arribat S."/>
            <person name="Keller J."/>
            <person name="Huneau C."/>
            <person name="Blein T."/>
            <person name="Aime D."/>
            <person name="Laguerre M."/>
            <person name="Taylor J."/>
            <person name="Schubert V."/>
            <person name="Nelson M."/>
            <person name="Geu-Flores F."/>
            <person name="Crespi M."/>
            <person name="Gallardo-Guerrero K."/>
            <person name="Delaux P.-M."/>
            <person name="Salse J."/>
            <person name="Berges H."/>
            <person name="Guyot R."/>
            <person name="Gouzy J."/>
            <person name="Peret B."/>
        </authorList>
    </citation>
    <scope>NUCLEOTIDE SEQUENCE [LARGE SCALE GENOMIC DNA]</scope>
    <source>
        <strain evidence="3">cv. Amiga</strain>
    </source>
</reference>
<evidence type="ECO:0000313" key="3">
    <source>
        <dbReference type="Proteomes" id="UP000447434"/>
    </source>
</evidence>
<sequence>MDNISKPTILPNPVILHSEELLKVYRQICCTFSLAINYILFLNLYTRKQLFMLQYILETSVYSREPETLKELRNATASHPM</sequence>
<gene>
    <name evidence="2" type="ORF">Lalb_Chr09g0331781</name>
</gene>
<keyword evidence="3" id="KW-1185">Reference proteome</keyword>
<evidence type="ECO:0000256" key="1">
    <source>
        <dbReference type="SAM" id="Phobius"/>
    </source>
</evidence>
<accession>A0A6A4Q1M0</accession>
<keyword evidence="1" id="KW-0472">Membrane</keyword>
<dbReference type="GO" id="GO:0032259">
    <property type="term" value="P:methylation"/>
    <property type="evidence" value="ECO:0007669"/>
    <property type="project" value="UniProtKB-KW"/>
</dbReference>
<keyword evidence="2" id="KW-0808">Transferase</keyword>
<dbReference type="OrthoDB" id="10251242at2759"/>
<dbReference type="AlphaFoldDB" id="A0A6A4Q1M0"/>
<keyword evidence="1" id="KW-0812">Transmembrane</keyword>
<keyword evidence="1" id="KW-1133">Transmembrane helix</keyword>